<evidence type="ECO:0000313" key="3">
    <source>
        <dbReference type="Proteomes" id="UP001152300"/>
    </source>
</evidence>
<protein>
    <submittedName>
        <fullName evidence="2">Uncharacterized protein</fullName>
    </submittedName>
</protein>
<proteinExistence type="predicted"/>
<gene>
    <name evidence="2" type="ORF">OCU04_006488</name>
</gene>
<dbReference type="AlphaFoldDB" id="A0A9X0AN52"/>
<feature type="region of interest" description="Disordered" evidence="1">
    <location>
        <begin position="607"/>
        <end position="629"/>
    </location>
</feature>
<name>A0A9X0AN52_9HELO</name>
<feature type="compositionally biased region" description="Low complexity" evidence="1">
    <location>
        <begin position="137"/>
        <end position="150"/>
    </location>
</feature>
<dbReference type="OrthoDB" id="3564029at2759"/>
<evidence type="ECO:0000313" key="2">
    <source>
        <dbReference type="EMBL" id="KAJ8065825.1"/>
    </source>
</evidence>
<dbReference type="Proteomes" id="UP001152300">
    <property type="component" value="Unassembled WGS sequence"/>
</dbReference>
<comment type="caution">
    <text evidence="2">The sequence shown here is derived from an EMBL/GenBank/DDBJ whole genome shotgun (WGS) entry which is preliminary data.</text>
</comment>
<accession>A0A9X0AN52</accession>
<dbReference type="EMBL" id="JAPEIS010000006">
    <property type="protein sequence ID" value="KAJ8065825.1"/>
    <property type="molecule type" value="Genomic_DNA"/>
</dbReference>
<feature type="region of interest" description="Disordered" evidence="1">
    <location>
        <begin position="109"/>
        <end position="155"/>
    </location>
</feature>
<sequence>MYLPAVPLTSSRFSMSQPAFGFGEISNIAFPTPCFEKRSRATADPDLVSKSKLFATAPTTDKPNVHGIYRSANTDTSSLLRLRSVGMADKDTKMGGTVSVAQQHQEILHNDLPPTPSSSSSSEADLDADMNTPQDESSSYSISYQSAELSSTHRNTKLMMGSSGLMESRTTQAQRQSQSVKISTMEEMNLVGLQLSSPPSSPPSPITKAGLDMDTNLVKDEPSNSSGTSEYAKLSAVLANIPAYPGQIKEIENATDSFISENYLDQSTPSYYAYQSMCEFFEGNAEMLEAGHISGYIYSLDFCLENKPFLRVPIMKALENVGKAFDESKKAGLAQSNEMPAEKTTSIATFKSGSDHKNPNAAMERALSAFGPMASDYVKSAKLLHRRGTSSLHTYEDWHIHMLSVCKIKHEDEIYPPGFNPKLMSIFRKCSKQRLRSERHERYKKWKEQAIKGLTHVHRNPFLSEDVIKECGAESYKELEGKVEMDDMRDAAYWEITSRQIEDIHSRKSKNFIFRKKSSPLRKELKKLEDHWIPEEVMPYMKLDNRKIRFESEVVRERKRRQDIDDEEVEDEQRTYLARMEARKLDARRLEACNGEARPKFPAMKKIRDREKEKEREIRRKERRERKNREVDLARWENRERSDCCITQAWIDMGADMARVGNWD</sequence>
<reference evidence="2" key="1">
    <citation type="submission" date="2022-11" db="EMBL/GenBank/DDBJ databases">
        <title>Genome Resource of Sclerotinia nivalis Strain SnTB1, a Plant Pathogen Isolated from American Ginseng.</title>
        <authorList>
            <person name="Fan S."/>
        </authorList>
    </citation>
    <scope>NUCLEOTIDE SEQUENCE</scope>
    <source>
        <strain evidence="2">SnTB1</strain>
    </source>
</reference>
<evidence type="ECO:0000256" key="1">
    <source>
        <dbReference type="SAM" id="MobiDB-lite"/>
    </source>
</evidence>
<keyword evidence="3" id="KW-1185">Reference proteome</keyword>
<organism evidence="2 3">
    <name type="scientific">Sclerotinia nivalis</name>
    <dbReference type="NCBI Taxonomy" id="352851"/>
    <lineage>
        <taxon>Eukaryota</taxon>
        <taxon>Fungi</taxon>
        <taxon>Dikarya</taxon>
        <taxon>Ascomycota</taxon>
        <taxon>Pezizomycotina</taxon>
        <taxon>Leotiomycetes</taxon>
        <taxon>Helotiales</taxon>
        <taxon>Sclerotiniaceae</taxon>
        <taxon>Sclerotinia</taxon>
    </lineage>
</organism>